<evidence type="ECO:0000313" key="4">
    <source>
        <dbReference type="Proteomes" id="UP000289792"/>
    </source>
</evidence>
<dbReference type="GO" id="GO:0006508">
    <property type="term" value="P:proteolysis"/>
    <property type="evidence" value="ECO:0007669"/>
    <property type="project" value="UniProtKB-KW"/>
</dbReference>
<feature type="transmembrane region" description="Helical" evidence="1">
    <location>
        <begin position="27"/>
        <end position="46"/>
    </location>
</feature>
<dbReference type="InterPro" id="IPR003675">
    <property type="entry name" value="Rce1/LyrA-like_dom"/>
</dbReference>
<dbReference type="EMBL" id="SDDZ01000002">
    <property type="protein sequence ID" value="RXJ51237.1"/>
    <property type="molecule type" value="Genomic_DNA"/>
</dbReference>
<evidence type="ECO:0000256" key="1">
    <source>
        <dbReference type="SAM" id="Phobius"/>
    </source>
</evidence>
<feature type="transmembrane region" description="Helical" evidence="1">
    <location>
        <begin position="233"/>
        <end position="255"/>
    </location>
</feature>
<proteinExistence type="predicted"/>
<keyword evidence="3" id="KW-0482">Metalloprotease</keyword>
<evidence type="ECO:0000313" key="3">
    <source>
        <dbReference type="EMBL" id="RXJ51237.1"/>
    </source>
</evidence>
<protein>
    <submittedName>
        <fullName evidence="3">CPBP family intramembrane metalloprotease</fullName>
    </submittedName>
</protein>
<sequence length="258" mass="29221">MNQNSQPIMENELKPFWSKIFSFNWKFGLFLILIICIPRFILVLHANETANYVYIGLIMLISAIAPFVFLNKMGRKTIGIKKPTNYRWLIIAFIIGIVFSISLYFIGEAFYGSSYKNWYTYIGKSYNIPEGIDQQSKAVMFGIMAITGMTFSPIGEELFFRGIVHSSFANSVGNGKASLIDSSAFALVHISHFGLVFINQQWEFLAGPTLIWVLSMFFASILFYQCRKRSGSILGAIICHSAFNLGMIYCIFYPISGN</sequence>
<gene>
    <name evidence="3" type="ORF">ESZ48_05025</name>
</gene>
<comment type="caution">
    <text evidence="3">The sequence shown here is derived from an EMBL/GenBank/DDBJ whole genome shotgun (WGS) entry which is preliminary data.</text>
</comment>
<evidence type="ECO:0000259" key="2">
    <source>
        <dbReference type="Pfam" id="PF02517"/>
    </source>
</evidence>
<dbReference type="GO" id="GO:0004175">
    <property type="term" value="F:endopeptidase activity"/>
    <property type="evidence" value="ECO:0007669"/>
    <property type="project" value="UniProtKB-ARBA"/>
</dbReference>
<dbReference type="OrthoDB" id="9782250at2"/>
<keyword evidence="1" id="KW-0812">Transmembrane</keyword>
<dbReference type="Pfam" id="PF02517">
    <property type="entry name" value="Rce1-like"/>
    <property type="match status" value="1"/>
</dbReference>
<keyword evidence="1" id="KW-0472">Membrane</keyword>
<keyword evidence="4" id="KW-1185">Reference proteome</keyword>
<dbReference type="Proteomes" id="UP000289792">
    <property type="component" value="Unassembled WGS sequence"/>
</dbReference>
<feature type="transmembrane region" description="Helical" evidence="1">
    <location>
        <begin position="52"/>
        <end position="74"/>
    </location>
</feature>
<dbReference type="GO" id="GO:0008237">
    <property type="term" value="F:metallopeptidase activity"/>
    <property type="evidence" value="ECO:0007669"/>
    <property type="project" value="UniProtKB-KW"/>
</dbReference>
<dbReference type="GO" id="GO:0080120">
    <property type="term" value="P:CAAX-box protein maturation"/>
    <property type="evidence" value="ECO:0007669"/>
    <property type="project" value="UniProtKB-ARBA"/>
</dbReference>
<name>A0A4Q0XKN8_9FLAO</name>
<feature type="transmembrane region" description="Helical" evidence="1">
    <location>
        <begin position="86"/>
        <end position="106"/>
    </location>
</feature>
<feature type="domain" description="CAAX prenyl protease 2/Lysostaphin resistance protein A-like" evidence="2">
    <location>
        <begin position="143"/>
        <end position="245"/>
    </location>
</feature>
<keyword evidence="3" id="KW-0645">Protease</keyword>
<organism evidence="3 4">
    <name type="scientific">Gelidibacter gilvus</name>
    <dbReference type="NCBI Taxonomy" id="59602"/>
    <lineage>
        <taxon>Bacteria</taxon>
        <taxon>Pseudomonadati</taxon>
        <taxon>Bacteroidota</taxon>
        <taxon>Flavobacteriia</taxon>
        <taxon>Flavobacteriales</taxon>
        <taxon>Flavobacteriaceae</taxon>
        <taxon>Gelidibacter</taxon>
    </lineage>
</organism>
<accession>A0A4Q0XKN8</accession>
<keyword evidence="3" id="KW-0378">Hydrolase</keyword>
<reference evidence="3 4" key="1">
    <citation type="submission" date="2019-01" db="EMBL/GenBank/DDBJ databases">
        <title>Genome sequence of the Antarctic species Gelidibacter gilvus ACAM 158(T).</title>
        <authorList>
            <person name="Bowman J.P."/>
        </authorList>
    </citation>
    <scope>NUCLEOTIDE SEQUENCE [LARGE SCALE GENOMIC DNA]</scope>
    <source>
        <strain evidence="3 4">IC158</strain>
    </source>
</reference>
<feature type="transmembrane region" description="Helical" evidence="1">
    <location>
        <begin position="204"/>
        <end position="224"/>
    </location>
</feature>
<keyword evidence="1" id="KW-1133">Transmembrane helix</keyword>
<dbReference type="AlphaFoldDB" id="A0A4Q0XKN8"/>